<evidence type="ECO:0000313" key="2">
    <source>
        <dbReference type="Proteomes" id="UP000308230"/>
    </source>
</evidence>
<sequence>MKLEKLILATITTDASRVQSGQNVFVCNTTEEGDAVAAELEAILDGIAHKLSNDVYIIVKH</sequence>
<dbReference type="RefSeq" id="WP_138128371.1">
    <property type="nucleotide sequence ID" value="NZ_SWLG01000015.1"/>
</dbReference>
<dbReference type="AlphaFoldDB" id="A0A5R9F627"/>
<gene>
    <name evidence="1" type="ORF">FCL54_18240</name>
</gene>
<dbReference type="Pfam" id="PF21835">
    <property type="entry name" value="YIEGIA_cap"/>
    <property type="match status" value="1"/>
</dbReference>
<reference evidence="1 2" key="1">
    <citation type="submission" date="2019-04" db="EMBL/GenBank/DDBJ databases">
        <title>Bacillus caeni sp. nov., a bacterium isolated from mangrove sediment.</title>
        <authorList>
            <person name="Huang H."/>
            <person name="Mo K."/>
            <person name="Hu Y."/>
        </authorList>
    </citation>
    <scope>NUCLEOTIDE SEQUENCE [LARGE SCALE GENOMIC DNA]</scope>
    <source>
        <strain evidence="1 2">HB172195</strain>
    </source>
</reference>
<accession>A0A5R9F627</accession>
<protein>
    <submittedName>
        <fullName evidence="1">Uncharacterized protein</fullName>
    </submittedName>
</protein>
<organism evidence="1 2">
    <name type="scientific">Exobacillus caeni</name>
    <dbReference type="NCBI Taxonomy" id="2574798"/>
    <lineage>
        <taxon>Bacteria</taxon>
        <taxon>Bacillati</taxon>
        <taxon>Bacillota</taxon>
        <taxon>Bacilli</taxon>
        <taxon>Bacillales</taxon>
        <taxon>Guptibacillaceae</taxon>
        <taxon>Exobacillus</taxon>
    </lineage>
</organism>
<dbReference type="InterPro" id="IPR054055">
    <property type="entry name" value="YpzH"/>
</dbReference>
<dbReference type="Proteomes" id="UP000308230">
    <property type="component" value="Unassembled WGS sequence"/>
</dbReference>
<keyword evidence="2" id="KW-1185">Reference proteome</keyword>
<name>A0A5R9F627_9BACL</name>
<evidence type="ECO:0000313" key="1">
    <source>
        <dbReference type="EMBL" id="TLS35934.1"/>
    </source>
</evidence>
<comment type="caution">
    <text evidence="1">The sequence shown here is derived from an EMBL/GenBank/DDBJ whole genome shotgun (WGS) entry which is preliminary data.</text>
</comment>
<dbReference type="OrthoDB" id="1955035at2"/>
<proteinExistence type="predicted"/>
<dbReference type="EMBL" id="SWLG01000015">
    <property type="protein sequence ID" value="TLS35934.1"/>
    <property type="molecule type" value="Genomic_DNA"/>
</dbReference>